<proteinExistence type="predicted"/>
<dbReference type="AlphaFoldDB" id="A0A1N6IQP7"/>
<keyword evidence="2" id="KW-1185">Reference proteome</keyword>
<dbReference type="EMBL" id="FSRG01000007">
    <property type="protein sequence ID" value="SIO34329.1"/>
    <property type="molecule type" value="Genomic_DNA"/>
</dbReference>
<sequence>MMDAIIVAAIVAVAAGYLVRRFMKKGASGGCGCGSDCGGCSSAGGLISQDTKTSCGCSSHKE</sequence>
<name>A0A1N6IQP7_9BACT</name>
<evidence type="ECO:0000313" key="2">
    <source>
        <dbReference type="Proteomes" id="UP000184694"/>
    </source>
</evidence>
<gene>
    <name evidence="1" type="ORF">SAMN02745161_2838</name>
</gene>
<dbReference type="RefSeq" id="WP_245796746.1">
    <property type="nucleotide sequence ID" value="NZ_FSRG01000007.1"/>
</dbReference>
<accession>A0A1N6IQP7</accession>
<evidence type="ECO:0000313" key="1">
    <source>
        <dbReference type="EMBL" id="SIO34329.1"/>
    </source>
</evidence>
<protein>
    <submittedName>
        <fullName evidence="1">Virus attachment protein p12 family protein</fullName>
    </submittedName>
</protein>
<dbReference type="Proteomes" id="UP000184694">
    <property type="component" value="Unassembled WGS sequence"/>
</dbReference>
<dbReference type="Pfam" id="PF12669">
    <property type="entry name" value="FeoB_associated"/>
    <property type="match status" value="1"/>
</dbReference>
<dbReference type="STRING" id="1121457.SAMN02745161_2838"/>
<organism evidence="1 2">
    <name type="scientific">Halodesulfovibrio marinisediminis DSM 17456</name>
    <dbReference type="NCBI Taxonomy" id="1121457"/>
    <lineage>
        <taxon>Bacteria</taxon>
        <taxon>Pseudomonadati</taxon>
        <taxon>Thermodesulfobacteriota</taxon>
        <taxon>Desulfovibrionia</taxon>
        <taxon>Desulfovibrionales</taxon>
        <taxon>Desulfovibrionaceae</taxon>
        <taxon>Halodesulfovibrio</taxon>
    </lineage>
</organism>
<reference evidence="2" key="1">
    <citation type="submission" date="2016-11" db="EMBL/GenBank/DDBJ databases">
        <authorList>
            <person name="Varghese N."/>
            <person name="Submissions S."/>
        </authorList>
    </citation>
    <scope>NUCLEOTIDE SEQUENCE [LARGE SCALE GENOMIC DNA]</scope>
    <source>
        <strain evidence="2">DSM 17456</strain>
    </source>
</reference>